<evidence type="ECO:0000256" key="1">
    <source>
        <dbReference type="ARBA" id="ARBA00004871"/>
    </source>
</evidence>
<dbReference type="InterPro" id="IPR013708">
    <property type="entry name" value="Shikimate_DH-bd_N"/>
</dbReference>
<dbReference type="SUPFAM" id="SSF53223">
    <property type="entry name" value="Aminoacid dehydrogenase-like, N-terminal domain"/>
    <property type="match status" value="1"/>
</dbReference>
<keyword evidence="2" id="KW-0057">Aromatic amino acid biosynthesis</keyword>
<dbReference type="RefSeq" id="WP_349640631.1">
    <property type="nucleotide sequence ID" value="NZ_CP090958.1"/>
</dbReference>
<dbReference type="EMBL" id="CP090958">
    <property type="protein sequence ID" value="WGW13808.1"/>
    <property type="molecule type" value="Genomic_DNA"/>
</dbReference>
<dbReference type="SUPFAM" id="SSF51735">
    <property type="entry name" value="NAD(P)-binding Rossmann-fold domains"/>
    <property type="match status" value="1"/>
</dbReference>
<proteinExistence type="predicted"/>
<dbReference type="InterPro" id="IPR022893">
    <property type="entry name" value="Shikimate_DH_fam"/>
</dbReference>
<dbReference type="Gene3D" id="3.40.50.10860">
    <property type="entry name" value="Leucine Dehydrogenase, chain A, domain 1"/>
    <property type="match status" value="1"/>
</dbReference>
<dbReference type="Gene3D" id="3.40.50.720">
    <property type="entry name" value="NAD(P)-binding Rossmann-like Domain"/>
    <property type="match status" value="1"/>
</dbReference>
<gene>
    <name evidence="5" type="ORF">LWF01_08710</name>
</gene>
<evidence type="ECO:0000313" key="6">
    <source>
        <dbReference type="Proteomes" id="UP001209083"/>
    </source>
</evidence>
<accession>A0ABY8QXX7</accession>
<sequence>MGKDRFRAGVLGKPISHTLSPRLHRAGYAACGFNDWQYEAYELDADQLGDFLTEHADFLGFSLTMPLKQELIRLHQTAGEVDRVAAATAAGNTVVLAGSATAGRDAVPGRGQVYNTDVLGIERAFRFVAPDARFDRPAVLGGGATAASAVAALIGLGAGEIQVFVRNLARTEAVKRTADLLGASLSVRPLDDWEPAEHDSVISTLPAGAADELSARILPYDVIAPDDEIVADSSRALLDVAYARRLSPLLIAWQQSGAVPIDGLNMLVFQAVEQFVLFARAAARIADHSDPLHGLAEEEIRHRVETAMLAEISNDQPGNDPSADGSANDA</sequence>
<dbReference type="PANTHER" id="PTHR21089">
    <property type="entry name" value="SHIKIMATE DEHYDROGENASE"/>
    <property type="match status" value="1"/>
</dbReference>
<evidence type="ECO:0000313" key="5">
    <source>
        <dbReference type="EMBL" id="WGW13808.1"/>
    </source>
</evidence>
<evidence type="ECO:0000259" key="4">
    <source>
        <dbReference type="Pfam" id="PF08501"/>
    </source>
</evidence>
<feature type="region of interest" description="Disordered" evidence="3">
    <location>
        <begin position="311"/>
        <end position="330"/>
    </location>
</feature>
<organism evidence="5 6">
    <name type="scientific">Saxibacter everestensis</name>
    <dbReference type="NCBI Taxonomy" id="2909229"/>
    <lineage>
        <taxon>Bacteria</taxon>
        <taxon>Bacillati</taxon>
        <taxon>Actinomycetota</taxon>
        <taxon>Actinomycetes</taxon>
        <taxon>Micrococcales</taxon>
        <taxon>Brevibacteriaceae</taxon>
        <taxon>Saxibacter</taxon>
    </lineage>
</organism>
<dbReference type="Pfam" id="PF08501">
    <property type="entry name" value="Shikimate_dh_N"/>
    <property type="match status" value="1"/>
</dbReference>
<evidence type="ECO:0000256" key="3">
    <source>
        <dbReference type="SAM" id="MobiDB-lite"/>
    </source>
</evidence>
<dbReference type="InterPro" id="IPR046346">
    <property type="entry name" value="Aminoacid_DH-like_N_sf"/>
</dbReference>
<keyword evidence="2" id="KW-0028">Amino-acid biosynthesis</keyword>
<feature type="domain" description="Shikimate dehydrogenase substrate binding N-terminal" evidence="4">
    <location>
        <begin position="10"/>
        <end position="94"/>
    </location>
</feature>
<evidence type="ECO:0000256" key="2">
    <source>
        <dbReference type="ARBA" id="ARBA00023141"/>
    </source>
</evidence>
<dbReference type="Proteomes" id="UP001209083">
    <property type="component" value="Chromosome"/>
</dbReference>
<dbReference type="PANTHER" id="PTHR21089:SF1">
    <property type="entry name" value="BIFUNCTIONAL 3-DEHYDROQUINATE DEHYDRATASE_SHIKIMATE DEHYDROGENASE, CHLOROPLASTIC"/>
    <property type="match status" value="1"/>
</dbReference>
<name>A0ABY8QXX7_9MICO</name>
<reference evidence="5 6" key="1">
    <citation type="submission" date="2023-05" db="EMBL/GenBank/DDBJ databases">
        <title>Lithophilousrod everest ZFBP1038 complete genpme.</title>
        <authorList>
            <person name="Tian M."/>
        </authorList>
    </citation>
    <scope>NUCLEOTIDE SEQUENCE [LARGE SCALE GENOMIC DNA]</scope>
    <source>
        <strain evidence="5 6">ZFBP1038</strain>
    </source>
</reference>
<comment type="pathway">
    <text evidence="1">Metabolic intermediate biosynthesis; chorismate biosynthesis; chorismate from D-erythrose 4-phosphate and phosphoenolpyruvate: step 4/7.</text>
</comment>
<protein>
    <submittedName>
        <fullName evidence="5">Shikimate dehydrogenase</fullName>
    </submittedName>
</protein>
<keyword evidence="6" id="KW-1185">Reference proteome</keyword>
<dbReference type="InterPro" id="IPR036291">
    <property type="entry name" value="NAD(P)-bd_dom_sf"/>
</dbReference>